<dbReference type="InterPro" id="IPR005861">
    <property type="entry name" value="HisP_aminotrans"/>
</dbReference>
<evidence type="ECO:0000256" key="8">
    <source>
        <dbReference type="ARBA" id="ARBA00047481"/>
    </source>
</evidence>
<dbReference type="UniPathway" id="UPA00031">
    <property type="reaction ID" value="UER00012"/>
</dbReference>
<sequence>MQWKNQLTGMKPYQPGRSIDEVKKMFGLDEIVKLASNENPFGCSPKVREFMENLSINHAIYPDGYASALRLALANVVGVEEDQLLFGNGSDEIIMMISRALLQPGVNTVMATPTFPQYRHNAIIEGAEVREVPLIKGAHDLQEMALQIDESTAVVWLCSPNNPTGMLIEQHELEEFIQKVPKEVLIVLDEAYFEYITDSTYKNSIELIKDHENVIILRTFSKAYGLAGFRVGYAVAQKELIAKLDPVREPFNNAAISQGVALVALQDSSFIESCRIQNESGIKQLEKFAKEHQLHIYPTQGNFVLLEVKADSDLVFEGLLKKGFIIRSGNAIGTPGYIRVTIGTNDQNKEFLQKLADVLKDAEVLA</sequence>
<dbReference type="InterPro" id="IPR015424">
    <property type="entry name" value="PyrdxlP-dep_Trfase"/>
</dbReference>
<dbReference type="EMBL" id="CP038015">
    <property type="protein sequence ID" value="QBP41332.1"/>
    <property type="molecule type" value="Genomic_DNA"/>
</dbReference>
<dbReference type="GO" id="GO:0004400">
    <property type="term" value="F:histidinol-phosphate transaminase activity"/>
    <property type="evidence" value="ECO:0007669"/>
    <property type="project" value="UniProtKB-UniRule"/>
</dbReference>
<dbReference type="CDD" id="cd00609">
    <property type="entry name" value="AAT_like"/>
    <property type="match status" value="1"/>
</dbReference>
<evidence type="ECO:0000256" key="2">
    <source>
        <dbReference type="ARBA" id="ARBA00005011"/>
    </source>
</evidence>
<reference evidence="11 12" key="1">
    <citation type="submission" date="2019-03" db="EMBL/GenBank/DDBJ databases">
        <title>Complete genome sequence of Paenisporosarcina antarctica CGMCC 1.6503T.</title>
        <authorList>
            <person name="Rong J.-C."/>
            <person name="Chi N.-Y."/>
            <person name="Zhang Q.-F."/>
        </authorList>
    </citation>
    <scope>NUCLEOTIDE SEQUENCE [LARGE SCALE GENOMIC DNA]</scope>
    <source>
        <strain evidence="11 12">CGMCC 1.6503</strain>
    </source>
</reference>
<gene>
    <name evidence="9" type="primary">hisC</name>
    <name evidence="11" type="ORF">E2636_09405</name>
</gene>
<dbReference type="EC" id="2.6.1.9" evidence="9"/>
<evidence type="ECO:0000256" key="4">
    <source>
        <dbReference type="ARBA" id="ARBA00022576"/>
    </source>
</evidence>
<name>A0A4P6ZY06_9BACL</name>
<dbReference type="Pfam" id="PF00155">
    <property type="entry name" value="Aminotran_1_2"/>
    <property type="match status" value="1"/>
</dbReference>
<evidence type="ECO:0000256" key="7">
    <source>
        <dbReference type="ARBA" id="ARBA00023102"/>
    </source>
</evidence>
<dbReference type="KEGG" id="panc:E2636_09405"/>
<dbReference type="GO" id="GO:0030170">
    <property type="term" value="F:pyridoxal phosphate binding"/>
    <property type="evidence" value="ECO:0007669"/>
    <property type="project" value="InterPro"/>
</dbReference>
<dbReference type="GO" id="GO:0000105">
    <property type="term" value="P:L-histidine biosynthetic process"/>
    <property type="evidence" value="ECO:0007669"/>
    <property type="project" value="UniProtKB-UniRule"/>
</dbReference>
<dbReference type="InterPro" id="IPR004839">
    <property type="entry name" value="Aminotransferase_I/II_large"/>
</dbReference>
<accession>A0A4P6ZY06</accession>
<comment type="pathway">
    <text evidence="2 9">Amino-acid biosynthesis; L-histidine biosynthesis; L-histidine from 5-phospho-alpha-D-ribose 1-diphosphate: step 7/9.</text>
</comment>
<dbReference type="OrthoDB" id="9813612at2"/>
<feature type="domain" description="Aminotransferase class I/classII large" evidence="10">
    <location>
        <begin position="30"/>
        <end position="355"/>
    </location>
</feature>
<evidence type="ECO:0000256" key="6">
    <source>
        <dbReference type="ARBA" id="ARBA00022898"/>
    </source>
</evidence>
<dbReference type="Proteomes" id="UP000294292">
    <property type="component" value="Chromosome"/>
</dbReference>
<comment type="cofactor">
    <cofactor evidence="1 9">
        <name>pyridoxal 5'-phosphate</name>
        <dbReference type="ChEBI" id="CHEBI:597326"/>
    </cofactor>
</comment>
<evidence type="ECO:0000256" key="5">
    <source>
        <dbReference type="ARBA" id="ARBA00022679"/>
    </source>
</evidence>
<dbReference type="Gene3D" id="3.40.640.10">
    <property type="entry name" value="Type I PLP-dependent aspartate aminotransferase-like (Major domain)"/>
    <property type="match status" value="1"/>
</dbReference>
<dbReference type="PANTHER" id="PTHR43643:SF3">
    <property type="entry name" value="HISTIDINOL-PHOSPHATE AMINOTRANSFERASE"/>
    <property type="match status" value="1"/>
</dbReference>
<dbReference type="RefSeq" id="WP_134209970.1">
    <property type="nucleotide sequence ID" value="NZ_CP038015.1"/>
</dbReference>
<keyword evidence="12" id="KW-1185">Reference proteome</keyword>
<keyword evidence="6 9" id="KW-0663">Pyridoxal phosphate</keyword>
<comment type="subunit">
    <text evidence="3 9">Homodimer.</text>
</comment>
<dbReference type="Gene3D" id="3.90.1150.10">
    <property type="entry name" value="Aspartate Aminotransferase, domain 1"/>
    <property type="match status" value="1"/>
</dbReference>
<keyword evidence="5 9" id="KW-0808">Transferase</keyword>
<dbReference type="PROSITE" id="PS00599">
    <property type="entry name" value="AA_TRANSFER_CLASS_2"/>
    <property type="match status" value="1"/>
</dbReference>
<evidence type="ECO:0000256" key="9">
    <source>
        <dbReference type="HAMAP-Rule" id="MF_01023"/>
    </source>
</evidence>
<protein>
    <recommendedName>
        <fullName evidence="9">Histidinol-phosphate aminotransferase</fullName>
        <ecNumber evidence="9">2.6.1.9</ecNumber>
    </recommendedName>
    <alternativeName>
        <fullName evidence="9">Imidazole acetol-phosphate transaminase</fullName>
    </alternativeName>
</protein>
<dbReference type="InterPro" id="IPR001917">
    <property type="entry name" value="Aminotrans_II_pyridoxalP_BS"/>
</dbReference>
<evidence type="ECO:0000313" key="12">
    <source>
        <dbReference type="Proteomes" id="UP000294292"/>
    </source>
</evidence>
<dbReference type="HAMAP" id="MF_01023">
    <property type="entry name" value="HisC_aminotrans_2"/>
    <property type="match status" value="1"/>
</dbReference>
<evidence type="ECO:0000256" key="3">
    <source>
        <dbReference type="ARBA" id="ARBA00011738"/>
    </source>
</evidence>
<evidence type="ECO:0000259" key="10">
    <source>
        <dbReference type="Pfam" id="PF00155"/>
    </source>
</evidence>
<dbReference type="AlphaFoldDB" id="A0A4P6ZY06"/>
<dbReference type="NCBIfam" id="TIGR01141">
    <property type="entry name" value="hisC"/>
    <property type="match status" value="1"/>
</dbReference>
<keyword evidence="9" id="KW-0028">Amino-acid biosynthesis</keyword>
<dbReference type="PANTHER" id="PTHR43643">
    <property type="entry name" value="HISTIDINOL-PHOSPHATE AMINOTRANSFERASE 2"/>
    <property type="match status" value="1"/>
</dbReference>
<keyword evidence="7 9" id="KW-0368">Histidine biosynthesis</keyword>
<dbReference type="InterPro" id="IPR015421">
    <property type="entry name" value="PyrdxlP-dep_Trfase_major"/>
</dbReference>
<keyword evidence="4 9" id="KW-0032">Aminotransferase</keyword>
<dbReference type="InterPro" id="IPR050106">
    <property type="entry name" value="HistidinolP_aminotransfase"/>
</dbReference>
<organism evidence="11 12">
    <name type="scientific">Paenisporosarcina antarctica</name>
    <dbReference type="NCBI Taxonomy" id="417367"/>
    <lineage>
        <taxon>Bacteria</taxon>
        <taxon>Bacillati</taxon>
        <taxon>Bacillota</taxon>
        <taxon>Bacilli</taxon>
        <taxon>Bacillales</taxon>
        <taxon>Caryophanaceae</taxon>
        <taxon>Paenisporosarcina</taxon>
    </lineage>
</organism>
<feature type="modified residue" description="N6-(pyridoxal phosphate)lysine" evidence="9">
    <location>
        <position position="222"/>
    </location>
</feature>
<dbReference type="SUPFAM" id="SSF53383">
    <property type="entry name" value="PLP-dependent transferases"/>
    <property type="match status" value="1"/>
</dbReference>
<evidence type="ECO:0000313" key="11">
    <source>
        <dbReference type="EMBL" id="QBP41332.1"/>
    </source>
</evidence>
<dbReference type="InterPro" id="IPR015422">
    <property type="entry name" value="PyrdxlP-dep_Trfase_small"/>
</dbReference>
<proteinExistence type="inferred from homology"/>
<comment type="catalytic activity">
    <reaction evidence="8 9">
        <text>L-histidinol phosphate + 2-oxoglutarate = 3-(imidazol-4-yl)-2-oxopropyl phosphate + L-glutamate</text>
        <dbReference type="Rhea" id="RHEA:23744"/>
        <dbReference type="ChEBI" id="CHEBI:16810"/>
        <dbReference type="ChEBI" id="CHEBI:29985"/>
        <dbReference type="ChEBI" id="CHEBI:57766"/>
        <dbReference type="ChEBI" id="CHEBI:57980"/>
        <dbReference type="EC" id="2.6.1.9"/>
    </reaction>
</comment>
<evidence type="ECO:0000256" key="1">
    <source>
        <dbReference type="ARBA" id="ARBA00001933"/>
    </source>
</evidence>
<comment type="similarity">
    <text evidence="9">Belongs to the class-II pyridoxal-phosphate-dependent aminotransferase family. Histidinol-phosphate aminotransferase subfamily.</text>
</comment>